<evidence type="ECO:0000256" key="10">
    <source>
        <dbReference type="ARBA" id="ARBA00023136"/>
    </source>
</evidence>
<dbReference type="InterPro" id="IPR002659">
    <property type="entry name" value="Glyco_trans_31"/>
</dbReference>
<name>A0A8S1J0C3_9CHLO</name>
<feature type="transmembrane region" description="Helical" evidence="11">
    <location>
        <begin position="104"/>
        <end position="122"/>
    </location>
</feature>
<evidence type="ECO:0000256" key="4">
    <source>
        <dbReference type="ARBA" id="ARBA00022676"/>
    </source>
</evidence>
<keyword evidence="8 11" id="KW-1133">Transmembrane helix</keyword>
<dbReference type="GO" id="GO:0016758">
    <property type="term" value="F:hexosyltransferase activity"/>
    <property type="evidence" value="ECO:0007669"/>
    <property type="project" value="InterPro"/>
</dbReference>
<dbReference type="Gene3D" id="3.90.550.50">
    <property type="match status" value="1"/>
</dbReference>
<dbReference type="PANTHER" id="PTHR11214">
    <property type="entry name" value="BETA-1,3-N-ACETYLGLUCOSAMINYLTRANSFERASE"/>
    <property type="match status" value="1"/>
</dbReference>
<dbReference type="GO" id="GO:0000139">
    <property type="term" value="C:Golgi membrane"/>
    <property type="evidence" value="ECO:0007669"/>
    <property type="project" value="UniProtKB-SubCell"/>
</dbReference>
<accession>A0A8S1J0C3</accession>
<organism evidence="12 13">
    <name type="scientific">Ostreobium quekettii</name>
    <dbReference type="NCBI Taxonomy" id="121088"/>
    <lineage>
        <taxon>Eukaryota</taxon>
        <taxon>Viridiplantae</taxon>
        <taxon>Chlorophyta</taxon>
        <taxon>core chlorophytes</taxon>
        <taxon>Ulvophyceae</taxon>
        <taxon>TCBD clade</taxon>
        <taxon>Bryopsidales</taxon>
        <taxon>Ostreobineae</taxon>
        <taxon>Ostreobiaceae</taxon>
        <taxon>Ostreobium</taxon>
    </lineage>
</organism>
<comment type="subcellular location">
    <subcellularLocation>
        <location evidence="1 11">Golgi apparatus membrane</location>
        <topology evidence="1 11">Single-pass type II membrane protein</topology>
    </subcellularLocation>
</comment>
<dbReference type="Pfam" id="PF01762">
    <property type="entry name" value="Galactosyl_T"/>
    <property type="match status" value="1"/>
</dbReference>
<keyword evidence="13" id="KW-1185">Reference proteome</keyword>
<dbReference type="AlphaFoldDB" id="A0A8S1J0C3"/>
<keyword evidence="9 11" id="KW-0333">Golgi apparatus</keyword>
<keyword evidence="4 11" id="KW-0328">Glycosyltransferase</keyword>
<reference evidence="12" key="1">
    <citation type="submission" date="2020-12" db="EMBL/GenBank/DDBJ databases">
        <authorList>
            <person name="Iha C."/>
        </authorList>
    </citation>
    <scope>NUCLEOTIDE SEQUENCE</scope>
</reference>
<keyword evidence="6 11" id="KW-0812">Transmembrane</keyword>
<protein>
    <recommendedName>
        <fullName evidence="11">Hexosyltransferase</fullName>
        <ecNumber evidence="11">2.4.1.-</ecNumber>
    </recommendedName>
</protein>
<comment type="pathway">
    <text evidence="2">Protein modification; protein glycosylation.</text>
</comment>
<dbReference type="EC" id="2.4.1.-" evidence="11"/>
<evidence type="ECO:0000256" key="3">
    <source>
        <dbReference type="ARBA" id="ARBA00008661"/>
    </source>
</evidence>
<evidence type="ECO:0000313" key="12">
    <source>
        <dbReference type="EMBL" id="CAD7700546.1"/>
    </source>
</evidence>
<evidence type="ECO:0000256" key="1">
    <source>
        <dbReference type="ARBA" id="ARBA00004323"/>
    </source>
</evidence>
<comment type="similarity">
    <text evidence="3 11">Belongs to the glycosyltransferase 31 family.</text>
</comment>
<keyword evidence="7 11" id="KW-0735">Signal-anchor</keyword>
<evidence type="ECO:0000256" key="5">
    <source>
        <dbReference type="ARBA" id="ARBA00022679"/>
    </source>
</evidence>
<sequence length="467" mass="50383">MRVGRSARRGEGIRELAHRCEAPMRGGKMRRVLTWPWALGKSDRGLDVLLDRSEGAGITQRAGVGHWDGGAAERADGVPAGAAAAVGARAWAVARGRGPAMPQFIRVTFAVGCLSLVCLLALSSRISDGGGGAVGLLRGRDVGARARGGDPSQGWAASGILSNLRSRRGGIDGGDDLLETAGRHWDQRLARIGAVDSFVEVMRAGTGVRLDMALNVSLWEDSGVVYNDPRRPRGRYARGRGTGGDGGGQLEEEIDGSDMEAAGAFTTTTYKPPSVPAAISSAGGLLLDRSGAAARCPTGHIRVMIAVVSRCCGSLAFTNRDAIRKTWMAGVNSEYPDYMDARFFVAQPPNPKQYTESYNALRGEIKMYNDIVVLPGKEDYLELPRKSLQVLQYAVESPCNYTHVLKIDDDCYLRGDNLMKMIGEGHKQKDGIPSEVPWMHEMYAGQLQGAWEGEWMGFYPDRNPKSK</sequence>
<comment type="cofactor">
    <cofactor evidence="11">
        <name>Mn(2+)</name>
        <dbReference type="ChEBI" id="CHEBI:29035"/>
    </cofactor>
</comment>
<evidence type="ECO:0000256" key="8">
    <source>
        <dbReference type="ARBA" id="ARBA00022989"/>
    </source>
</evidence>
<evidence type="ECO:0000256" key="9">
    <source>
        <dbReference type="ARBA" id="ARBA00023034"/>
    </source>
</evidence>
<evidence type="ECO:0000256" key="11">
    <source>
        <dbReference type="RuleBase" id="RU363063"/>
    </source>
</evidence>
<evidence type="ECO:0000256" key="6">
    <source>
        <dbReference type="ARBA" id="ARBA00022692"/>
    </source>
</evidence>
<dbReference type="EMBL" id="CAJHUC010001290">
    <property type="protein sequence ID" value="CAD7700546.1"/>
    <property type="molecule type" value="Genomic_DNA"/>
</dbReference>
<evidence type="ECO:0000313" key="13">
    <source>
        <dbReference type="Proteomes" id="UP000708148"/>
    </source>
</evidence>
<keyword evidence="11" id="KW-0464">Manganese</keyword>
<dbReference type="PANTHER" id="PTHR11214:SF3">
    <property type="entry name" value="BETA-1,3-GALACTOSYLTRANSFERASE 6"/>
    <property type="match status" value="1"/>
</dbReference>
<keyword evidence="5" id="KW-0808">Transferase</keyword>
<evidence type="ECO:0000256" key="7">
    <source>
        <dbReference type="ARBA" id="ARBA00022968"/>
    </source>
</evidence>
<keyword evidence="10 11" id="KW-0472">Membrane</keyword>
<comment type="caution">
    <text evidence="12">The sequence shown here is derived from an EMBL/GenBank/DDBJ whole genome shotgun (WGS) entry which is preliminary data.</text>
</comment>
<evidence type="ECO:0000256" key="2">
    <source>
        <dbReference type="ARBA" id="ARBA00004922"/>
    </source>
</evidence>
<proteinExistence type="inferred from homology"/>
<gene>
    <name evidence="12" type="ORF">OSTQU699_LOCUS5905</name>
</gene>
<dbReference type="OrthoDB" id="2139606at2759"/>
<dbReference type="Proteomes" id="UP000708148">
    <property type="component" value="Unassembled WGS sequence"/>
</dbReference>